<dbReference type="Gene3D" id="3.10.450.620">
    <property type="entry name" value="JHP933, nucleotidyltransferase-like core domain"/>
    <property type="match status" value="1"/>
</dbReference>
<evidence type="ECO:0000313" key="1">
    <source>
        <dbReference type="EMBL" id="GJG29109.1"/>
    </source>
</evidence>
<gene>
    <name evidence="1" type="ORF">PRRU23_28090</name>
</gene>
<comment type="caution">
    <text evidence="1">The sequence shown here is derived from an EMBL/GenBank/DDBJ whole genome shotgun (WGS) entry which is preliminary data.</text>
</comment>
<accession>A0AA37MMU0</accession>
<dbReference type="Proteomes" id="UP000887043">
    <property type="component" value="Unassembled WGS sequence"/>
</dbReference>
<proteinExistence type="predicted"/>
<dbReference type="Pfam" id="PF08843">
    <property type="entry name" value="AbiEii"/>
    <property type="match status" value="1"/>
</dbReference>
<protein>
    <submittedName>
        <fullName evidence="1">Nucleotidyltransferase</fullName>
    </submittedName>
</protein>
<dbReference type="InterPro" id="IPR014942">
    <property type="entry name" value="AbiEii"/>
</dbReference>
<dbReference type="EMBL" id="BPTR01000002">
    <property type="protein sequence ID" value="GJG29109.1"/>
    <property type="molecule type" value="Genomic_DNA"/>
</dbReference>
<reference evidence="1" key="1">
    <citation type="submission" date="2021-08" db="EMBL/GenBank/DDBJ databases">
        <title>Prevotella lacticifex sp. nov., isolated from rumen of cow.</title>
        <authorList>
            <person name="Shinkai T."/>
            <person name="Ikeyama N."/>
            <person name="Kumagai M."/>
            <person name="Ohmori H."/>
            <person name="Sakamoto M."/>
            <person name="Ohkuma M."/>
            <person name="Mitsumori M."/>
        </authorList>
    </citation>
    <scope>NUCLEOTIDE SEQUENCE</scope>
    <source>
        <strain evidence="1">DSM 11371</strain>
    </source>
</reference>
<sequence>MTPWTKLSAEERKTILTNIADEKGIVENAVEKDYWVSMVLKSIFSLPYSDALVFKGGTSLSKGWNLIERFSEDIDLAIDRKFLGFDEVLNKSQRTKLRKESKKFICNTLANDIESKLKEYGILDECKIIVPETPISDLDPVVLFVEYNSVLSQTINYIPERVKIEISCRSLIEPFEKIAMRSMIEDAYPNEDFVMPMVDIPTVLPGRTFLEKIFLLHEEFTRPGGCTHLERLTRHMYDIVKMMDKTFASDAMNNPDMYNEIVTHRKTFTAWSGLDYATHNPQTISFVPPTEIDSILRNDYEQMKYGFIYKDAPEYDFLIEKLKELQQKFRELSWSKQ</sequence>
<name>A0AA37MMU0_SEGBR</name>
<dbReference type="RefSeq" id="WP_006282569.1">
    <property type="nucleotide sequence ID" value="NZ_BPTR01000002.1"/>
</dbReference>
<organism evidence="1 2">
    <name type="scientific">Segatella bryantii</name>
    <name type="common">Prevotella bryantii</name>
    <dbReference type="NCBI Taxonomy" id="77095"/>
    <lineage>
        <taxon>Bacteria</taxon>
        <taxon>Pseudomonadati</taxon>
        <taxon>Bacteroidota</taxon>
        <taxon>Bacteroidia</taxon>
        <taxon>Bacteroidales</taxon>
        <taxon>Prevotellaceae</taxon>
        <taxon>Segatella</taxon>
    </lineage>
</organism>
<evidence type="ECO:0000313" key="2">
    <source>
        <dbReference type="Proteomes" id="UP000887043"/>
    </source>
</evidence>
<dbReference type="AlphaFoldDB" id="A0AA37MMU0"/>